<feature type="transmembrane region" description="Helical" evidence="1">
    <location>
        <begin position="38"/>
        <end position="55"/>
    </location>
</feature>
<dbReference type="PANTHER" id="PTHR28008:SF1">
    <property type="entry name" value="DOMAIN PROTEIN, PUTATIVE (AFU_ORTHOLOGUE AFUA_3G10980)-RELATED"/>
    <property type="match status" value="1"/>
</dbReference>
<keyword evidence="1" id="KW-0472">Membrane</keyword>
<dbReference type="NCBIfam" id="NF037970">
    <property type="entry name" value="vanZ_1"/>
    <property type="match status" value="1"/>
</dbReference>
<evidence type="ECO:0000256" key="1">
    <source>
        <dbReference type="SAM" id="Phobius"/>
    </source>
</evidence>
<accession>A0ABY3CCM2</accession>
<feature type="transmembrane region" description="Helical" evidence="1">
    <location>
        <begin position="94"/>
        <end position="114"/>
    </location>
</feature>
<keyword evidence="1" id="KW-1133">Transmembrane helix</keyword>
<feature type="domain" description="VanZ-like" evidence="2">
    <location>
        <begin position="37"/>
        <end position="112"/>
    </location>
</feature>
<dbReference type="RefSeq" id="WP_127026930.1">
    <property type="nucleotide sequence ID" value="NZ_RYFG02000084.1"/>
</dbReference>
<protein>
    <submittedName>
        <fullName evidence="3">VanZ family protein</fullName>
    </submittedName>
</protein>
<dbReference type="EMBL" id="RYFG02000084">
    <property type="protein sequence ID" value="TRW96143.1"/>
    <property type="molecule type" value="Genomic_DNA"/>
</dbReference>
<evidence type="ECO:0000313" key="3">
    <source>
        <dbReference type="EMBL" id="TRW96143.1"/>
    </source>
</evidence>
<dbReference type="PANTHER" id="PTHR28008">
    <property type="entry name" value="DOMAIN PROTEIN, PUTATIVE (AFU_ORTHOLOGUE AFUA_3G10980)-RELATED"/>
    <property type="match status" value="1"/>
</dbReference>
<comment type="caution">
    <text evidence="3">The sequence shown here is derived from an EMBL/GenBank/DDBJ whole genome shotgun (WGS) entry which is preliminary data.</text>
</comment>
<evidence type="ECO:0000313" key="4">
    <source>
        <dbReference type="Proteomes" id="UP000733744"/>
    </source>
</evidence>
<feature type="transmembrane region" description="Helical" evidence="1">
    <location>
        <begin position="62"/>
        <end position="79"/>
    </location>
</feature>
<keyword evidence="1" id="KW-0812">Transmembrane</keyword>
<reference evidence="3 4" key="1">
    <citation type="journal article" date="2019" name="Antonie Van Leeuwenhoek">
        <title>Description of 'Ca. Methylobacter oryzae' KRF1, a novel species from the environmentally important Methylobacter clade 2.</title>
        <authorList>
            <person name="Khatri K."/>
            <person name="Mohite J.A."/>
            <person name="Pandit P.S."/>
            <person name="Bahulikar R."/>
            <person name="Rahalkar M.C."/>
        </authorList>
    </citation>
    <scope>NUCLEOTIDE SEQUENCE [LARGE SCALE GENOMIC DNA]</scope>
    <source>
        <strain evidence="3 4">KRF1</strain>
    </source>
</reference>
<gene>
    <name evidence="3" type="ORF">EKO24_009010</name>
</gene>
<evidence type="ECO:0000259" key="2">
    <source>
        <dbReference type="Pfam" id="PF04892"/>
    </source>
</evidence>
<dbReference type="InterPro" id="IPR006976">
    <property type="entry name" value="VanZ-like"/>
</dbReference>
<name>A0ABY3CCM2_9GAMM</name>
<organism evidence="3 4">
    <name type="scientific">Candidatus Methylobacter oryzae</name>
    <dbReference type="NCBI Taxonomy" id="2497749"/>
    <lineage>
        <taxon>Bacteria</taxon>
        <taxon>Pseudomonadati</taxon>
        <taxon>Pseudomonadota</taxon>
        <taxon>Gammaproteobacteria</taxon>
        <taxon>Methylococcales</taxon>
        <taxon>Methylococcaceae</taxon>
        <taxon>Methylobacter</taxon>
    </lineage>
</organism>
<sequence length="127" mass="14839">MTKILDFTLLFLYCLFIYWLSDQPTLPVPDLFSMQDKILHAGAYFIMGVLAWRSFKSVFNSSIILALFSIIFCSLYGISDEWHQSFVEERSPDIADWLADTCGAGLAVFLVYKFQWQDLSRLIRRYK</sequence>
<keyword evidence="4" id="KW-1185">Reference proteome</keyword>
<dbReference type="Pfam" id="PF04892">
    <property type="entry name" value="VanZ"/>
    <property type="match status" value="1"/>
</dbReference>
<proteinExistence type="predicted"/>
<dbReference type="Proteomes" id="UP000733744">
    <property type="component" value="Unassembled WGS sequence"/>
</dbReference>